<evidence type="ECO:0000259" key="15">
    <source>
        <dbReference type="Pfam" id="PF01488"/>
    </source>
</evidence>
<comment type="subunit">
    <text evidence="8">Homodimer.</text>
</comment>
<dbReference type="PANTHER" id="PTHR43013:SF1">
    <property type="entry name" value="GLUTAMYL-TRNA REDUCTASE"/>
    <property type="match status" value="1"/>
</dbReference>
<dbReference type="HOGENOM" id="CLU_035113_0_0_6"/>
<keyword evidence="18" id="KW-1185">Reference proteome</keyword>
<feature type="domain" description="Tetrapyrrole biosynthesis glutamyl-tRNA reductase dimerisation" evidence="14">
    <location>
        <begin position="313"/>
        <end position="410"/>
    </location>
</feature>
<feature type="binding site" evidence="8 10">
    <location>
        <position position="108"/>
    </location>
    <ligand>
        <name>substrate</name>
    </ligand>
</feature>
<evidence type="ECO:0000256" key="3">
    <source>
        <dbReference type="ARBA" id="ARBA00012970"/>
    </source>
</evidence>
<keyword evidence="4 8" id="KW-0521">NADP</keyword>
<dbReference type="InterPro" id="IPR018214">
    <property type="entry name" value="GluRdtase_CS"/>
</dbReference>
<dbReference type="HAMAP" id="MF_00087">
    <property type="entry name" value="Glu_tRNA_reductase"/>
    <property type="match status" value="1"/>
</dbReference>
<feature type="domain" description="Quinate/shikimate 5-dehydrogenase/glutamyl-tRNA reductase" evidence="15">
    <location>
        <begin position="171"/>
        <end position="298"/>
    </location>
</feature>
<dbReference type="KEGG" id="fgu:SD28_00305"/>
<dbReference type="UniPathway" id="UPA00251">
    <property type="reaction ID" value="UER00316"/>
</dbReference>
<evidence type="ECO:0000256" key="1">
    <source>
        <dbReference type="ARBA" id="ARBA00005059"/>
    </source>
</evidence>
<keyword evidence="5 8" id="KW-0560">Oxidoreductase</keyword>
<dbReference type="EC" id="1.2.1.70" evidence="3 8"/>
<dbReference type="Pfam" id="PF01488">
    <property type="entry name" value="Shikimate_DH"/>
    <property type="match status" value="1"/>
</dbReference>
<feature type="site" description="Important for activity" evidence="8 12">
    <location>
        <position position="98"/>
    </location>
</feature>
<evidence type="ECO:0000256" key="2">
    <source>
        <dbReference type="ARBA" id="ARBA00005916"/>
    </source>
</evidence>
<dbReference type="NCBIfam" id="NF010548">
    <property type="entry name" value="PRK13940.1"/>
    <property type="match status" value="1"/>
</dbReference>
<feature type="binding site" evidence="8 10">
    <location>
        <begin position="113"/>
        <end position="115"/>
    </location>
    <ligand>
        <name>substrate</name>
    </ligand>
</feature>
<dbReference type="Proteomes" id="UP000031104">
    <property type="component" value="Chromosome"/>
</dbReference>
<dbReference type="OrthoDB" id="110209at2"/>
<evidence type="ECO:0000256" key="5">
    <source>
        <dbReference type="ARBA" id="ARBA00023002"/>
    </source>
</evidence>
<dbReference type="SUPFAM" id="SSF51735">
    <property type="entry name" value="NAD(P)-binding Rossmann-fold domains"/>
    <property type="match status" value="1"/>
</dbReference>
<feature type="domain" description="Glutamyl-tRNA reductase N-terminal" evidence="16">
    <location>
        <begin position="7"/>
        <end position="155"/>
    </location>
</feature>
<dbReference type="Pfam" id="PF05201">
    <property type="entry name" value="GlutR_N"/>
    <property type="match status" value="1"/>
</dbReference>
<dbReference type="SUPFAM" id="SSF69742">
    <property type="entry name" value="Glutamyl tRNA-reductase catalytic, N-terminal domain"/>
    <property type="match status" value="1"/>
</dbReference>
<feature type="binding site" evidence="8 11">
    <location>
        <begin position="188"/>
        <end position="193"/>
    </location>
    <ligand>
        <name>NADP(+)</name>
        <dbReference type="ChEBI" id="CHEBI:58349"/>
    </ligand>
</feature>
<comment type="function">
    <text evidence="8">Catalyzes the NADPH-dependent reduction of glutamyl-tRNA(Glu) to glutamate 1-semialdehyde (GSA).</text>
</comment>
<dbReference type="Gene3D" id="3.30.460.30">
    <property type="entry name" value="Glutamyl-tRNA reductase, N-terminal domain"/>
    <property type="match status" value="1"/>
</dbReference>
<sequence length="414" mass="46778">MALISLAIDYKKSPIEVRSEFSLAGYGAKELYNSMLEIDNVCHAVILSTCNRTEIYLEISDLKVVDAVLVWWQTYVRDSKYALKDYFKLRQGTEVIRHLMKLACGLESMVLGEPQILGQVKDSYTLSKQNGALGKELDRVFQKVFATAKKVRSETRIGHCPVSVAFSAISLAKKQLDNISIKKVLIIGAGQTGELLFRHVTALTPKHIMLTNRSLDKAQKITRTFANATAHTLDQLPELLKEADIIIAAVTIKQYIVTPVDLDSKPRVFIDISIPRAIDPNVGSIGQNIYYCVDDIHIVMEEGKDKRKSESTRAQKIIVRSLEEYLEKEKSIISNTAIKELFDKADDIVDISLERSLSKIRNGKDAEEIIKRFAYEIKKKVLHYPVMGMKEASKEGRKDCLVCMKRMFGLNMEK</sequence>
<dbReference type="InterPro" id="IPR036291">
    <property type="entry name" value="NAD(P)-bd_dom_sf"/>
</dbReference>
<evidence type="ECO:0000256" key="13">
    <source>
        <dbReference type="RuleBase" id="RU000584"/>
    </source>
</evidence>
<dbReference type="InterPro" id="IPR015895">
    <property type="entry name" value="4pyrrol_synth_GluRdtase_N"/>
</dbReference>
<dbReference type="GO" id="GO:0050661">
    <property type="term" value="F:NADP binding"/>
    <property type="evidence" value="ECO:0007669"/>
    <property type="project" value="InterPro"/>
</dbReference>
<keyword evidence="6 8" id="KW-0627">Porphyrin biosynthesis</keyword>
<dbReference type="InterPro" id="IPR036343">
    <property type="entry name" value="GluRdtase_N_sf"/>
</dbReference>
<name>A0A0A8E3M0_9GAMM</name>
<dbReference type="NCBIfam" id="TIGR01035">
    <property type="entry name" value="hemA"/>
    <property type="match status" value="1"/>
</dbReference>
<evidence type="ECO:0000313" key="17">
    <source>
        <dbReference type="EMBL" id="AJC48212.1"/>
    </source>
</evidence>
<dbReference type="InterPro" id="IPR036453">
    <property type="entry name" value="GluRdtase_dimer_dom_sf"/>
</dbReference>
<dbReference type="SUPFAM" id="SSF69075">
    <property type="entry name" value="Glutamyl tRNA-reductase dimerization domain"/>
    <property type="match status" value="1"/>
</dbReference>
<evidence type="ECO:0000256" key="8">
    <source>
        <dbReference type="HAMAP-Rule" id="MF_00087"/>
    </source>
</evidence>
<evidence type="ECO:0000256" key="4">
    <source>
        <dbReference type="ARBA" id="ARBA00022857"/>
    </source>
</evidence>
<evidence type="ECO:0000256" key="11">
    <source>
        <dbReference type="PIRSR" id="PIRSR000445-3"/>
    </source>
</evidence>
<dbReference type="GO" id="GO:0019353">
    <property type="term" value="P:protoporphyrinogen IX biosynthetic process from glutamate"/>
    <property type="evidence" value="ECO:0007669"/>
    <property type="project" value="TreeGrafter"/>
</dbReference>
<dbReference type="PANTHER" id="PTHR43013">
    <property type="entry name" value="GLUTAMYL-TRNA REDUCTASE"/>
    <property type="match status" value="1"/>
</dbReference>
<reference evidence="17 18" key="1">
    <citation type="submission" date="2014-12" db="EMBL/GenBank/DDBJ databases">
        <title>Complete genome sequence of Francisella guanzhouensis strain 08HL01032 isolated from air-conditioning system in China.</title>
        <authorList>
            <person name="Svensson D."/>
            <person name="Ohrman C."/>
            <person name="Backman S."/>
            <person name="Karlsson E."/>
            <person name="Nilsson E."/>
            <person name="Bystrom M."/>
            <person name="Larkeryd A."/>
            <person name="Stenberg P."/>
            <person name="Scholtz H.C."/>
            <person name="Forsman M."/>
            <person name="Sjodin A."/>
        </authorList>
    </citation>
    <scope>NUCLEOTIDE SEQUENCE [LARGE SCALE GENOMIC DNA]</scope>
    <source>
        <strain evidence="17 18">08HL01032</strain>
    </source>
</reference>
<comment type="pathway">
    <text evidence="1 8 13">Porphyrin-containing compound metabolism; protoporphyrin-IX biosynthesis; 5-aminolevulinate from L-glutamyl-tRNA(Glu): step 1/2.</text>
</comment>
<feature type="active site" description="Nucleophile" evidence="8 9">
    <location>
        <position position="50"/>
    </location>
</feature>
<evidence type="ECO:0000313" key="18">
    <source>
        <dbReference type="Proteomes" id="UP000031104"/>
    </source>
</evidence>
<evidence type="ECO:0000259" key="14">
    <source>
        <dbReference type="Pfam" id="PF00745"/>
    </source>
</evidence>
<evidence type="ECO:0000256" key="6">
    <source>
        <dbReference type="ARBA" id="ARBA00023244"/>
    </source>
</evidence>
<comment type="domain">
    <text evidence="8">Possesses an unusual extended V-shaped dimeric structure with each monomer consisting of three distinct domains arranged along a curved 'spinal' alpha-helix. The N-terminal catalytic domain specifically recognizes the glutamate moiety of the substrate. The second domain is the NADPH-binding domain, and the third C-terminal domain is responsible for dimerization.</text>
</comment>
<dbReference type="InterPro" id="IPR000343">
    <property type="entry name" value="4pyrrol_synth_GluRdtase"/>
</dbReference>
<dbReference type="GO" id="GO:0008883">
    <property type="term" value="F:glutamyl-tRNA reductase activity"/>
    <property type="evidence" value="ECO:0007669"/>
    <property type="project" value="UniProtKB-UniRule"/>
</dbReference>
<dbReference type="EMBL" id="CP010427">
    <property type="protein sequence ID" value="AJC48212.1"/>
    <property type="molecule type" value="Genomic_DNA"/>
</dbReference>
<comment type="miscellaneous">
    <text evidence="8">During catalysis, the active site Cys acts as a nucleophile attacking the alpha-carbonyl group of tRNA-bound glutamate with the formation of a thioester intermediate between enzyme and glutamate, and the concomitant release of tRNA(Glu). The thioester intermediate is finally reduced by direct hydride transfer from NADPH, to form the product GSA.</text>
</comment>
<evidence type="ECO:0000256" key="9">
    <source>
        <dbReference type="PIRSR" id="PIRSR000445-1"/>
    </source>
</evidence>
<dbReference type="RefSeq" id="WP_039122964.1">
    <property type="nucleotide sequence ID" value="NZ_CP010427.1"/>
</dbReference>
<dbReference type="STRING" id="594679.SD28_00305"/>
<organism evidence="17 18">
    <name type="scientific">Allofrancisella guangzhouensis</name>
    <dbReference type="NCBI Taxonomy" id="594679"/>
    <lineage>
        <taxon>Bacteria</taxon>
        <taxon>Pseudomonadati</taxon>
        <taxon>Pseudomonadota</taxon>
        <taxon>Gammaproteobacteria</taxon>
        <taxon>Thiotrichales</taxon>
        <taxon>Francisellaceae</taxon>
        <taxon>Allofrancisella</taxon>
    </lineage>
</organism>
<comment type="similarity">
    <text evidence="2 8 13">Belongs to the glutamyl-tRNA reductase family.</text>
</comment>
<feature type="binding site" evidence="8 10">
    <location>
        <position position="119"/>
    </location>
    <ligand>
        <name>substrate</name>
    </ligand>
</feature>
<dbReference type="PROSITE" id="PS00747">
    <property type="entry name" value="GLUTR"/>
    <property type="match status" value="1"/>
</dbReference>
<dbReference type="InterPro" id="IPR006151">
    <property type="entry name" value="Shikm_DH/Glu-tRNA_Rdtase"/>
</dbReference>
<evidence type="ECO:0000256" key="10">
    <source>
        <dbReference type="PIRSR" id="PIRSR000445-2"/>
    </source>
</evidence>
<comment type="catalytic activity">
    <reaction evidence="7 8 13">
        <text>(S)-4-amino-5-oxopentanoate + tRNA(Glu) + NADP(+) = L-glutamyl-tRNA(Glu) + NADPH + H(+)</text>
        <dbReference type="Rhea" id="RHEA:12344"/>
        <dbReference type="Rhea" id="RHEA-COMP:9663"/>
        <dbReference type="Rhea" id="RHEA-COMP:9680"/>
        <dbReference type="ChEBI" id="CHEBI:15378"/>
        <dbReference type="ChEBI" id="CHEBI:57501"/>
        <dbReference type="ChEBI" id="CHEBI:57783"/>
        <dbReference type="ChEBI" id="CHEBI:58349"/>
        <dbReference type="ChEBI" id="CHEBI:78442"/>
        <dbReference type="ChEBI" id="CHEBI:78520"/>
        <dbReference type="EC" id="1.2.1.70"/>
    </reaction>
</comment>
<dbReference type="AlphaFoldDB" id="A0A0A8E3M0"/>
<protein>
    <recommendedName>
        <fullName evidence="3 8">Glutamyl-tRNA reductase</fullName>
        <shortName evidence="8">GluTR</shortName>
        <ecNumber evidence="3 8">1.2.1.70</ecNumber>
    </recommendedName>
</protein>
<evidence type="ECO:0000259" key="16">
    <source>
        <dbReference type="Pfam" id="PF05201"/>
    </source>
</evidence>
<dbReference type="PIRSF" id="PIRSF000445">
    <property type="entry name" value="4pyrrol_synth_GluRdtase"/>
    <property type="match status" value="1"/>
</dbReference>
<accession>A0A0A8E3M0</accession>
<proteinExistence type="inferred from homology"/>
<dbReference type="CDD" id="cd05213">
    <property type="entry name" value="NAD_bind_Glutamyl_tRNA_reduct"/>
    <property type="match status" value="1"/>
</dbReference>
<evidence type="ECO:0000256" key="12">
    <source>
        <dbReference type="PIRSR" id="PIRSR000445-4"/>
    </source>
</evidence>
<dbReference type="Gene3D" id="3.40.50.720">
    <property type="entry name" value="NAD(P)-binding Rossmann-like Domain"/>
    <property type="match status" value="1"/>
</dbReference>
<feature type="binding site" evidence="8 10">
    <location>
        <begin position="49"/>
        <end position="52"/>
    </location>
    <ligand>
        <name>substrate</name>
    </ligand>
</feature>
<dbReference type="InterPro" id="IPR015896">
    <property type="entry name" value="4pyrrol_synth_GluRdtase_dimer"/>
</dbReference>
<dbReference type="FunFam" id="3.30.460.30:FF:000001">
    <property type="entry name" value="Glutamyl-tRNA reductase"/>
    <property type="match status" value="1"/>
</dbReference>
<evidence type="ECO:0000256" key="7">
    <source>
        <dbReference type="ARBA" id="ARBA00047464"/>
    </source>
</evidence>
<gene>
    <name evidence="8" type="primary">hemA</name>
    <name evidence="17" type="ORF">SD28_00305</name>
</gene>
<dbReference type="Pfam" id="PF00745">
    <property type="entry name" value="GlutR_dimer"/>
    <property type="match status" value="1"/>
</dbReference>